<dbReference type="STRING" id="1107311.Q767_10010"/>
<evidence type="ECO:0000313" key="1">
    <source>
        <dbReference type="EMBL" id="KGO95561.1"/>
    </source>
</evidence>
<organism evidence="1 2">
    <name type="scientific">Flavobacterium enshiense DK69</name>
    <dbReference type="NCBI Taxonomy" id="1107311"/>
    <lineage>
        <taxon>Bacteria</taxon>
        <taxon>Pseudomonadati</taxon>
        <taxon>Bacteroidota</taxon>
        <taxon>Flavobacteriia</taxon>
        <taxon>Flavobacteriales</taxon>
        <taxon>Flavobacteriaceae</taxon>
        <taxon>Flavobacterium</taxon>
    </lineage>
</organism>
<reference evidence="1 2" key="2">
    <citation type="journal article" date="2015" name="Stand. Genomic Sci.">
        <title>High quality draft genomic sequence of Flavobacterium enshiense DK69(T) and comparison among Flavobacterium genomes.</title>
        <authorList>
            <person name="Zeng Z."/>
            <person name="Chen C."/>
            <person name="Du H."/>
            <person name="Wang G."/>
            <person name="Li M."/>
        </authorList>
    </citation>
    <scope>NUCLEOTIDE SEQUENCE [LARGE SCALE GENOMIC DNA]</scope>
    <source>
        <strain evidence="1 2">DK69</strain>
    </source>
</reference>
<dbReference type="RefSeq" id="WP_023573985.1">
    <property type="nucleotide sequence ID" value="NZ_AVCS01000013.1"/>
</dbReference>
<dbReference type="Proteomes" id="UP000030149">
    <property type="component" value="Unassembled WGS sequence"/>
</dbReference>
<comment type="caution">
    <text evidence="1">The sequence shown here is derived from an EMBL/GenBank/DDBJ whole genome shotgun (WGS) entry which is preliminary data.</text>
</comment>
<name>V6S7T8_9FLAO</name>
<sequence>MRKLEMRKKVILFCDGNKCSKDNKNNRKMFRGLIKQTEMKGEVEIIKTQCTDNCKCAPVVGFQPDNVWYGEVSEKKIPQLFEEHVAHAKLLNHDNSQ</sequence>
<dbReference type="OrthoDB" id="99480at2"/>
<keyword evidence="2" id="KW-1185">Reference proteome</keyword>
<dbReference type="eggNOG" id="COG3411">
    <property type="taxonomic scope" value="Bacteria"/>
</dbReference>
<dbReference type="PATRIC" id="fig|1107311.3.peg.1965"/>
<dbReference type="AlphaFoldDB" id="V6S7T8"/>
<dbReference type="EMBL" id="JRLZ01000009">
    <property type="protein sequence ID" value="KGO95561.1"/>
    <property type="molecule type" value="Genomic_DNA"/>
</dbReference>
<dbReference type="CDD" id="cd02980">
    <property type="entry name" value="TRX_Fd_family"/>
    <property type="match status" value="1"/>
</dbReference>
<dbReference type="SUPFAM" id="SSF52833">
    <property type="entry name" value="Thioredoxin-like"/>
    <property type="match status" value="1"/>
</dbReference>
<reference evidence="2" key="1">
    <citation type="submission" date="2013-09" db="EMBL/GenBank/DDBJ databases">
        <authorList>
            <person name="Zeng Z."/>
            <person name="Chen C."/>
        </authorList>
    </citation>
    <scope>NUCLEOTIDE SEQUENCE [LARGE SCALE GENOMIC DNA]</scope>
    <source>
        <strain evidence="2">DK69</strain>
    </source>
</reference>
<accession>V6S7T8</accession>
<dbReference type="InterPro" id="IPR036249">
    <property type="entry name" value="Thioredoxin-like_sf"/>
</dbReference>
<dbReference type="Gene3D" id="3.40.30.10">
    <property type="entry name" value="Glutaredoxin"/>
    <property type="match status" value="1"/>
</dbReference>
<proteinExistence type="predicted"/>
<protein>
    <recommendedName>
        <fullName evidence="3">Ferredoxin</fullName>
    </recommendedName>
</protein>
<gene>
    <name evidence="1" type="ORF">Q767_10010</name>
</gene>
<evidence type="ECO:0008006" key="3">
    <source>
        <dbReference type="Google" id="ProtNLM"/>
    </source>
</evidence>
<evidence type="ECO:0000313" key="2">
    <source>
        <dbReference type="Proteomes" id="UP000030149"/>
    </source>
</evidence>